<dbReference type="InParanoid" id="A0A420WIX1"/>
<dbReference type="RefSeq" id="WP_121098765.1">
    <property type="nucleotide sequence ID" value="NZ_RBII01000001.1"/>
</dbReference>
<keyword evidence="1" id="KW-0732">Signal</keyword>
<gene>
    <name evidence="2" type="ORF">DES40_0254</name>
</gene>
<feature type="signal peptide" evidence="1">
    <location>
        <begin position="1"/>
        <end position="22"/>
    </location>
</feature>
<dbReference type="OrthoDB" id="5450709at2"/>
<accession>A0A420WIX1</accession>
<feature type="chain" id="PRO_5019498604" description="Outer membrane beta-barrel porin/alpha-amylase" evidence="1">
    <location>
        <begin position="23"/>
        <end position="362"/>
    </location>
</feature>
<reference evidence="2 3" key="1">
    <citation type="submission" date="2018-10" db="EMBL/GenBank/DDBJ databases">
        <title>Genomic Encyclopedia of Type Strains, Phase IV (KMG-IV): sequencing the most valuable type-strain genomes for metagenomic binning, comparative biology and taxonomic classification.</title>
        <authorList>
            <person name="Goeker M."/>
        </authorList>
    </citation>
    <scope>NUCLEOTIDE SEQUENCE [LARGE SCALE GENOMIC DNA]</scope>
    <source>
        <strain evidence="2 3">DSM 22008</strain>
    </source>
</reference>
<sequence>MKKLSLLLGAACLLSTPFAVSAHEMDSTAPHAMDHAPIGVMADHRHKKGEFMVSYRYMTMDMDGNRDGTNSLSSETIATTIANPFFGQPMQPPTLRVVPENMKMDMHMVGAMYGLSDRITLMGMTSYLKNDMDHTTFQGGMGTNVLGEFTTKSKGFGDSTIGAIIGLDDGSKTSRQINLNLGLSLPTGSIEETDDILTPMGMTPTVRLPYPMQLGTGTYDLKSNVTYFDRSGKVGWGGQTSLRLPLGKNDEGYRKGNQLQGTAWVSYEPAYWLSFSGRIKATAQRAISGQDSAIVAPVQTADPFNHGGEQVEALFGVNLAGQTGALRGHRLALEVGLPVYRNLNGPQLETDSTVTLGWQKAF</sequence>
<evidence type="ECO:0000313" key="3">
    <source>
        <dbReference type="Proteomes" id="UP000282211"/>
    </source>
</evidence>
<protein>
    <recommendedName>
        <fullName evidence="4">Outer membrane beta-barrel porin/alpha-amylase</fullName>
    </recommendedName>
</protein>
<name>A0A420WIX1_9PROT</name>
<keyword evidence="3" id="KW-1185">Reference proteome</keyword>
<organism evidence="2 3">
    <name type="scientific">Litorimonas taeanensis</name>
    <dbReference type="NCBI Taxonomy" id="568099"/>
    <lineage>
        <taxon>Bacteria</taxon>
        <taxon>Pseudomonadati</taxon>
        <taxon>Pseudomonadota</taxon>
        <taxon>Alphaproteobacteria</taxon>
        <taxon>Maricaulales</taxon>
        <taxon>Robiginitomaculaceae</taxon>
    </lineage>
</organism>
<evidence type="ECO:0008006" key="4">
    <source>
        <dbReference type="Google" id="ProtNLM"/>
    </source>
</evidence>
<evidence type="ECO:0000313" key="2">
    <source>
        <dbReference type="EMBL" id="RKQ70947.1"/>
    </source>
</evidence>
<dbReference type="AlphaFoldDB" id="A0A420WIX1"/>
<evidence type="ECO:0000256" key="1">
    <source>
        <dbReference type="SAM" id="SignalP"/>
    </source>
</evidence>
<dbReference type="Proteomes" id="UP000282211">
    <property type="component" value="Unassembled WGS sequence"/>
</dbReference>
<comment type="caution">
    <text evidence="2">The sequence shown here is derived from an EMBL/GenBank/DDBJ whole genome shotgun (WGS) entry which is preliminary data.</text>
</comment>
<proteinExistence type="predicted"/>
<dbReference type="EMBL" id="RBII01000001">
    <property type="protein sequence ID" value="RKQ70947.1"/>
    <property type="molecule type" value="Genomic_DNA"/>
</dbReference>